<evidence type="ECO:0000256" key="3">
    <source>
        <dbReference type="ARBA" id="ARBA00022806"/>
    </source>
</evidence>
<keyword evidence="3 6" id="KW-0347">Helicase</keyword>
<evidence type="ECO:0000259" key="5">
    <source>
        <dbReference type="Pfam" id="PF00580"/>
    </source>
</evidence>
<dbReference type="GO" id="GO:0016787">
    <property type="term" value="F:hydrolase activity"/>
    <property type="evidence" value="ECO:0007669"/>
    <property type="project" value="UniProtKB-KW"/>
</dbReference>
<organism evidence="6 7">
    <name type="scientific">Clostridium autoethanogenum</name>
    <dbReference type="NCBI Taxonomy" id="84023"/>
    <lineage>
        <taxon>Bacteria</taxon>
        <taxon>Bacillati</taxon>
        <taxon>Bacillota</taxon>
        <taxon>Clostridia</taxon>
        <taxon>Eubacteriales</taxon>
        <taxon>Clostridiaceae</taxon>
        <taxon>Clostridium</taxon>
    </lineage>
</organism>
<dbReference type="GO" id="GO:0004386">
    <property type="term" value="F:helicase activity"/>
    <property type="evidence" value="ECO:0007669"/>
    <property type="project" value="UniProtKB-KW"/>
</dbReference>
<feature type="domain" description="UvrD-like helicase ATP-binding" evidence="5">
    <location>
        <begin position="6"/>
        <end position="65"/>
    </location>
</feature>
<evidence type="ECO:0000256" key="1">
    <source>
        <dbReference type="ARBA" id="ARBA00022741"/>
    </source>
</evidence>
<dbReference type="Gene3D" id="3.40.50.300">
    <property type="entry name" value="P-loop containing nucleotide triphosphate hydrolases"/>
    <property type="match status" value="1"/>
</dbReference>
<keyword evidence="4" id="KW-0067">ATP-binding</keyword>
<dbReference type="InterPro" id="IPR014016">
    <property type="entry name" value="UvrD-like_ATP-bd"/>
</dbReference>
<reference evidence="6 7" key="1">
    <citation type="submission" date="2018-10" db="EMBL/GenBank/DDBJ databases">
        <title>Genome-centric metagenomics revealed C2 chemical producing, CO utilizing Clostridium with novel acetogenic gene cluster.</title>
        <authorList>
            <person name="Kang H."/>
            <person name="Park B."/>
            <person name="Choi I.G."/>
            <person name="Chang I.S."/>
        </authorList>
    </citation>
    <scope>NUCLEOTIDE SEQUENCE [LARGE SCALE GENOMIC DNA]</scope>
    <source>
        <strain evidence="6 7">H21-9</strain>
    </source>
</reference>
<evidence type="ECO:0000313" key="7">
    <source>
        <dbReference type="Proteomes" id="UP000277999"/>
    </source>
</evidence>
<dbReference type="RefSeq" id="WP_122060331.1">
    <property type="nucleotide sequence ID" value="NZ_RFAQ01000141.1"/>
</dbReference>
<accession>A0A3M0RZ47</accession>
<dbReference type="InterPro" id="IPR027417">
    <property type="entry name" value="P-loop_NTPase"/>
</dbReference>
<dbReference type="EMBL" id="RFAQ01000141">
    <property type="protein sequence ID" value="RMC91233.1"/>
    <property type="molecule type" value="Genomic_DNA"/>
</dbReference>
<name>A0A3M0RZ47_9CLOT</name>
<protein>
    <submittedName>
        <fullName evidence="6">ATP-dependent helicase</fullName>
    </submittedName>
</protein>
<proteinExistence type="predicted"/>
<dbReference type="AlphaFoldDB" id="A0A3M0RZ47"/>
<evidence type="ECO:0000256" key="4">
    <source>
        <dbReference type="ARBA" id="ARBA00022840"/>
    </source>
</evidence>
<gene>
    <name evidence="6" type="ORF">D9O40_21885</name>
</gene>
<dbReference type="InterPro" id="IPR013986">
    <property type="entry name" value="DExx_box_DNA_helicase_dom_sf"/>
</dbReference>
<evidence type="ECO:0000256" key="2">
    <source>
        <dbReference type="ARBA" id="ARBA00022801"/>
    </source>
</evidence>
<dbReference type="Pfam" id="PF00580">
    <property type="entry name" value="UvrD-helicase"/>
    <property type="match status" value="1"/>
</dbReference>
<sequence length="66" mass="8045">MDKSVFLKCFNEYENYKARNKLMDFDDLQLKVKDMFLNQKSILDSYQNLFKYILVDEFQASDNFQL</sequence>
<evidence type="ECO:0000313" key="6">
    <source>
        <dbReference type="EMBL" id="RMC91233.1"/>
    </source>
</evidence>
<keyword evidence="2" id="KW-0378">Hydrolase</keyword>
<dbReference type="Gene3D" id="1.10.10.160">
    <property type="match status" value="1"/>
</dbReference>
<dbReference type="SUPFAM" id="SSF52540">
    <property type="entry name" value="P-loop containing nucleoside triphosphate hydrolases"/>
    <property type="match status" value="1"/>
</dbReference>
<comment type="caution">
    <text evidence="6">The sequence shown here is derived from an EMBL/GenBank/DDBJ whole genome shotgun (WGS) entry which is preliminary data.</text>
</comment>
<keyword evidence="1" id="KW-0547">Nucleotide-binding</keyword>
<dbReference type="Proteomes" id="UP000277999">
    <property type="component" value="Unassembled WGS sequence"/>
</dbReference>
<dbReference type="GO" id="GO:0005524">
    <property type="term" value="F:ATP binding"/>
    <property type="evidence" value="ECO:0007669"/>
    <property type="project" value="UniProtKB-KW"/>
</dbReference>